<feature type="transmembrane region" description="Helical" evidence="9">
    <location>
        <begin position="176"/>
        <end position="193"/>
    </location>
</feature>
<feature type="transmembrane region" description="Helical" evidence="9">
    <location>
        <begin position="93"/>
        <end position="112"/>
    </location>
</feature>
<comment type="subcellular location">
    <subcellularLocation>
        <location evidence="1">Membrane</location>
        <topology evidence="1">Multi-pass membrane protein</topology>
    </subcellularLocation>
</comment>
<dbReference type="PANTHER" id="PTHR31086">
    <property type="entry name" value="ALUMINUM-ACTIVATED MALATE TRANSPORTER 10"/>
    <property type="match status" value="1"/>
</dbReference>
<dbReference type="GO" id="GO:0015743">
    <property type="term" value="P:malate transport"/>
    <property type="evidence" value="ECO:0007669"/>
    <property type="project" value="InterPro"/>
</dbReference>
<evidence type="ECO:0008006" key="12">
    <source>
        <dbReference type="Google" id="ProtNLM"/>
    </source>
</evidence>
<dbReference type="InterPro" id="IPR020966">
    <property type="entry name" value="ALMT"/>
</dbReference>
<dbReference type="EMBL" id="CAEKDK010000001">
    <property type="protein sequence ID" value="CAB4264993.1"/>
    <property type="molecule type" value="Genomic_DNA"/>
</dbReference>
<feature type="transmembrane region" description="Helical" evidence="9">
    <location>
        <begin position="262"/>
        <end position="283"/>
    </location>
</feature>
<evidence type="ECO:0000313" key="10">
    <source>
        <dbReference type="EMBL" id="CAB4264993.1"/>
    </source>
</evidence>
<evidence type="ECO:0000256" key="8">
    <source>
        <dbReference type="ARBA" id="ARBA00023303"/>
    </source>
</evidence>
<feature type="transmembrane region" description="Helical" evidence="9">
    <location>
        <begin position="124"/>
        <end position="142"/>
    </location>
</feature>
<gene>
    <name evidence="10" type="ORF">CURHAP_LOCUS7019</name>
</gene>
<keyword evidence="8" id="KW-0407">Ion channel</keyword>
<evidence type="ECO:0000256" key="6">
    <source>
        <dbReference type="ARBA" id="ARBA00023065"/>
    </source>
</evidence>
<dbReference type="GO" id="GO:0016020">
    <property type="term" value="C:membrane"/>
    <property type="evidence" value="ECO:0007669"/>
    <property type="project" value="UniProtKB-SubCell"/>
</dbReference>
<feature type="transmembrane region" description="Helical" evidence="9">
    <location>
        <begin position="597"/>
        <end position="618"/>
    </location>
</feature>
<feature type="transmembrane region" description="Helical" evidence="9">
    <location>
        <begin position="340"/>
        <end position="359"/>
    </location>
</feature>
<comment type="similarity">
    <text evidence="2">Belongs to the aromatic acid exporter (TC 2.A.85) family.</text>
</comment>
<dbReference type="AlphaFoldDB" id="A0A6J5TMK3"/>
<dbReference type="Pfam" id="PF11744">
    <property type="entry name" value="ALMT"/>
    <property type="match status" value="1"/>
</dbReference>
<evidence type="ECO:0000256" key="5">
    <source>
        <dbReference type="ARBA" id="ARBA00022989"/>
    </source>
</evidence>
<feature type="transmembrane region" description="Helical" evidence="9">
    <location>
        <begin position="458"/>
        <end position="477"/>
    </location>
</feature>
<protein>
    <recommendedName>
        <fullName evidence="12">Aluminum-activated malate transporter</fullName>
    </recommendedName>
</protein>
<dbReference type="GO" id="GO:0034220">
    <property type="term" value="P:monoatomic ion transmembrane transport"/>
    <property type="evidence" value="ECO:0007669"/>
    <property type="project" value="UniProtKB-KW"/>
</dbReference>
<keyword evidence="6" id="KW-0406">Ion transport</keyword>
<dbReference type="Proteomes" id="UP000507222">
    <property type="component" value="Unassembled WGS sequence"/>
</dbReference>
<feature type="transmembrane region" description="Helical" evidence="9">
    <location>
        <begin position="514"/>
        <end position="533"/>
    </location>
</feature>
<keyword evidence="5 9" id="KW-1133">Transmembrane helix</keyword>
<feature type="transmembrane region" description="Helical" evidence="9">
    <location>
        <begin position="540"/>
        <end position="556"/>
    </location>
</feature>
<evidence type="ECO:0000256" key="2">
    <source>
        <dbReference type="ARBA" id="ARBA00007079"/>
    </source>
</evidence>
<evidence type="ECO:0000256" key="3">
    <source>
        <dbReference type="ARBA" id="ARBA00022448"/>
    </source>
</evidence>
<evidence type="ECO:0000256" key="9">
    <source>
        <dbReference type="SAM" id="Phobius"/>
    </source>
</evidence>
<feature type="transmembrane region" description="Helical" evidence="9">
    <location>
        <begin position="489"/>
        <end position="508"/>
    </location>
</feature>
<evidence type="ECO:0000256" key="4">
    <source>
        <dbReference type="ARBA" id="ARBA00022692"/>
    </source>
</evidence>
<keyword evidence="7 9" id="KW-0472">Membrane</keyword>
<evidence type="ECO:0000256" key="1">
    <source>
        <dbReference type="ARBA" id="ARBA00004141"/>
    </source>
</evidence>
<feature type="transmembrane region" description="Helical" evidence="9">
    <location>
        <begin position="309"/>
        <end position="328"/>
    </location>
</feature>
<feature type="transmembrane region" description="Helical" evidence="9">
    <location>
        <begin position="149"/>
        <end position="170"/>
    </location>
</feature>
<keyword evidence="3" id="KW-0813">Transport</keyword>
<keyword evidence="4 9" id="KW-0812">Transmembrane</keyword>
<reference evidence="10 11" key="1">
    <citation type="submission" date="2020-05" db="EMBL/GenBank/DDBJ databases">
        <authorList>
            <person name="Campoy J."/>
            <person name="Schneeberger K."/>
            <person name="Spophaly S."/>
        </authorList>
    </citation>
    <scope>NUCLEOTIDE SEQUENCE [LARGE SCALE GENOMIC DNA]</scope>
    <source>
        <strain evidence="10">PruArmRojPasFocal</strain>
    </source>
</reference>
<sequence>MAVISSTTSQPLLCTNRTIFSTKLSFSPRSKTHFFTQRPVFAALDLQKWPSQQSPATHNRDSKLKTLVCRAARRKPTTTVQQENDSSERLLQIVLWVAEAVYILWLFLLPYAPGDPVWAISSDTMNSLVGLSLNFFFILPLLNSGKLNWVIFVIDFSGVVTAGLINAPVLHPMSEGLFNFVIGWTFMFAPLLFTDRKRDRYKGSLDVLWGFQMFLTNSMLSSKLSYLRIDFLIPYMAIRLNEAESDYTPTKRSQLGSVMTNGAPIVGLVGGAICLISALWALFGRMDGNFGSISDRWEFLISYLGSERLAYAFIWDIGLYTVFQPWLIGENLQNVQSSKIGIVNYLRFVPVVGLVAYVVCLNLDEELADQASSIHPRTKIAVPEMVPRHENVKLPLFISGQEDNVQTERQGNEVSPLFSKGFKAESRCTCFNLMKYWKDLLDFASKAWEMGRSDPRKVIFAIKMGLALSIVSLLIFWKKSYHDIGQYSIWAILTVIVMFEFSIGGTFIKGFNRGLGTLFAGILAFCFAELSLLAANLEEVVIVMSIFIVGFFASYLKLYPTMKPYEYGFRVFVLTYCILMVAGNRTREYNEAVATRLVLIAVGAAVCLVVNICIYPIWSGEDLHNLVVKNFKGVAASLEGCVNGYLKCTGYERIPSKILTYQAADDPLYKGYRSVVESTSQEETLLGFAIWEPPHGRYRMLKYPWINFVKLSGALRHCAFMVMALHGCILSEIQAPAEKRQVFCSELQRVGAEGAKVLRELGKRVEKMEKLGPGDILKDVHEAAEHLQKKIDQKSYLLVNSERWEIGRRPKQLEEDPQRLLDAKEHDDMQLGFKSLSETVLDLRPVTTACTPCAPQSASSDNMFRDQASWPLPLSFGGHGVINEDDCRTYESASALSLATFASLLIELVARLQNVVDTFQELGEKADFKVPVLNAPPTKKSGIWPW</sequence>
<proteinExistence type="inferred from homology"/>
<name>A0A6J5TMK3_PRUAR</name>
<organism evidence="10 11">
    <name type="scientific">Prunus armeniaca</name>
    <name type="common">Apricot</name>
    <name type="synonym">Armeniaca vulgaris</name>
    <dbReference type="NCBI Taxonomy" id="36596"/>
    <lineage>
        <taxon>Eukaryota</taxon>
        <taxon>Viridiplantae</taxon>
        <taxon>Streptophyta</taxon>
        <taxon>Embryophyta</taxon>
        <taxon>Tracheophyta</taxon>
        <taxon>Spermatophyta</taxon>
        <taxon>Magnoliopsida</taxon>
        <taxon>eudicotyledons</taxon>
        <taxon>Gunneridae</taxon>
        <taxon>Pentapetalae</taxon>
        <taxon>rosids</taxon>
        <taxon>fabids</taxon>
        <taxon>Rosales</taxon>
        <taxon>Rosaceae</taxon>
        <taxon>Amygdaloideae</taxon>
        <taxon>Amygdaleae</taxon>
        <taxon>Prunus</taxon>
    </lineage>
</organism>
<feature type="transmembrane region" description="Helical" evidence="9">
    <location>
        <begin position="568"/>
        <end position="585"/>
    </location>
</feature>
<evidence type="ECO:0000256" key="7">
    <source>
        <dbReference type="ARBA" id="ARBA00023136"/>
    </source>
</evidence>
<accession>A0A6J5TMK3</accession>
<evidence type="ECO:0000313" key="11">
    <source>
        <dbReference type="Proteomes" id="UP000507222"/>
    </source>
</evidence>